<dbReference type="Proteomes" id="UP000565723">
    <property type="component" value="Unassembled WGS sequence"/>
</dbReference>
<gene>
    <name evidence="1" type="ORF">HW564_11240</name>
</gene>
<sequence>MGKRYTTKNYRQRFSGNVTEEDGRVFLFGCEEVGPIQLEGRFHFFKGELSEEAWERVRKRHKLSKKVRHTCYSWGVRKGEGRKFGGPWTSPTFNVGVIYAHNHFGKQ</sequence>
<accession>A0A850LHK5</accession>
<dbReference type="RefSeq" id="WP_044027970.1">
    <property type="nucleotide sequence ID" value="NZ_CP076685.1"/>
</dbReference>
<dbReference type="AlphaFoldDB" id="A0A850LHK5"/>
<name>A0A850LHK5_9RHOB</name>
<protein>
    <submittedName>
        <fullName evidence="1">Uncharacterized protein</fullName>
    </submittedName>
</protein>
<dbReference type="EMBL" id="JABXIY010000028">
    <property type="protein sequence ID" value="NVK97496.1"/>
    <property type="molecule type" value="Genomic_DNA"/>
</dbReference>
<evidence type="ECO:0000313" key="2">
    <source>
        <dbReference type="Proteomes" id="UP000565723"/>
    </source>
</evidence>
<organism evidence="1 2">
    <name type="scientific">Ruegeria pomeroyi</name>
    <dbReference type="NCBI Taxonomy" id="89184"/>
    <lineage>
        <taxon>Bacteria</taxon>
        <taxon>Pseudomonadati</taxon>
        <taxon>Pseudomonadota</taxon>
        <taxon>Alphaproteobacteria</taxon>
        <taxon>Rhodobacterales</taxon>
        <taxon>Roseobacteraceae</taxon>
        <taxon>Ruegeria</taxon>
    </lineage>
</organism>
<reference evidence="1 2" key="1">
    <citation type="journal article" date="2020" name="Proc. Natl. Acad. Sci. U.S.A.">
        <title>Ecological drivers of bacterial community assembly in synthetic phycospheres.</title>
        <authorList>
            <person name="Fu H."/>
            <person name="Uchimiya M."/>
            <person name="Gore J."/>
            <person name="Moran M.A."/>
        </authorList>
    </citation>
    <scope>NUCLEOTIDE SEQUENCE [LARGE SCALE GENOMIC DNA]</scope>
    <source>
        <strain evidence="1">HF-Din03</strain>
    </source>
</reference>
<proteinExistence type="predicted"/>
<comment type="caution">
    <text evidence="1">The sequence shown here is derived from an EMBL/GenBank/DDBJ whole genome shotgun (WGS) entry which is preliminary data.</text>
</comment>
<evidence type="ECO:0000313" key="1">
    <source>
        <dbReference type="EMBL" id="NVK97496.1"/>
    </source>
</evidence>